<evidence type="ECO:0000256" key="1">
    <source>
        <dbReference type="ARBA" id="ARBA00022679"/>
    </source>
</evidence>
<dbReference type="Gene3D" id="3.40.47.10">
    <property type="match status" value="1"/>
</dbReference>
<gene>
    <name evidence="3" type="ORF">H671_2g6635</name>
</gene>
<evidence type="ECO:0000313" key="4">
    <source>
        <dbReference type="Proteomes" id="UP000030759"/>
    </source>
</evidence>
<dbReference type="SUPFAM" id="SSF53901">
    <property type="entry name" value="Thiolase-like"/>
    <property type="match status" value="1"/>
</dbReference>
<name>A0A061IHE3_CRIGR</name>
<dbReference type="AlphaFoldDB" id="A0A061IHE3"/>
<keyword evidence="3" id="KW-0012">Acyltransferase</keyword>
<proteinExistence type="predicted"/>
<dbReference type="InterPro" id="IPR020615">
    <property type="entry name" value="Thiolase_acyl_enz_int_AS"/>
</dbReference>
<protein>
    <submittedName>
        <fullName evidence="3">Non-specific lipid-transfer protein</fullName>
        <ecNumber evidence="3">2.3.1.176</ecNumber>
    </submittedName>
</protein>
<dbReference type="EC" id="2.3.1.176" evidence="3"/>
<keyword evidence="2" id="KW-0007">Acetylation</keyword>
<accession>A0A061IHE3</accession>
<dbReference type="Proteomes" id="UP000030759">
    <property type="component" value="Unassembled WGS sequence"/>
</dbReference>
<sequence>MAKAEVLSGCRVCGDADLGLRGPPATREQERLWTHTGGDSTCGQRAIYHSLGLTGIPIINVNNNCSTGSTALFVAQQLIRGGVQNLSAKAAYWHCRFYFKYEGFSVVLESALELAL</sequence>
<reference evidence="4" key="1">
    <citation type="journal article" date="2013" name="Nat. Biotechnol.">
        <title>Chinese hamster genome sequenced from sorted chromosomes.</title>
        <authorList>
            <person name="Brinkrolf K."/>
            <person name="Rupp O."/>
            <person name="Laux H."/>
            <person name="Kollin F."/>
            <person name="Ernst W."/>
            <person name="Linke B."/>
            <person name="Kofler R."/>
            <person name="Romand S."/>
            <person name="Hesse F."/>
            <person name="Budach W.E."/>
            <person name="Galosy S."/>
            <person name="Muller D."/>
            <person name="Noll T."/>
            <person name="Wienberg J."/>
            <person name="Jostock T."/>
            <person name="Leonard M."/>
            <person name="Grillari J."/>
            <person name="Tauch A."/>
            <person name="Goesmann A."/>
            <person name="Helk B."/>
            <person name="Mott J.E."/>
            <person name="Puhler A."/>
            <person name="Borth N."/>
        </authorList>
    </citation>
    <scope>NUCLEOTIDE SEQUENCE [LARGE SCALE GENOMIC DNA]</scope>
    <source>
        <strain evidence="4">17A/GY</strain>
    </source>
</reference>
<dbReference type="EMBL" id="KE668717">
    <property type="protein sequence ID" value="ERE83543.1"/>
    <property type="molecule type" value="Genomic_DNA"/>
</dbReference>
<keyword evidence="1 3" id="KW-0808">Transferase</keyword>
<dbReference type="InterPro" id="IPR016039">
    <property type="entry name" value="Thiolase-like"/>
</dbReference>
<dbReference type="PROSITE" id="PS00098">
    <property type="entry name" value="THIOLASE_1"/>
    <property type="match status" value="1"/>
</dbReference>
<evidence type="ECO:0000256" key="2">
    <source>
        <dbReference type="ARBA" id="ARBA00022990"/>
    </source>
</evidence>
<organism evidence="3 4">
    <name type="scientific">Cricetulus griseus</name>
    <name type="common">Chinese hamster</name>
    <name type="synonym">Cricetulus barabensis griseus</name>
    <dbReference type="NCBI Taxonomy" id="10029"/>
    <lineage>
        <taxon>Eukaryota</taxon>
        <taxon>Metazoa</taxon>
        <taxon>Chordata</taxon>
        <taxon>Craniata</taxon>
        <taxon>Vertebrata</taxon>
        <taxon>Euteleostomi</taxon>
        <taxon>Mammalia</taxon>
        <taxon>Eutheria</taxon>
        <taxon>Euarchontoglires</taxon>
        <taxon>Glires</taxon>
        <taxon>Rodentia</taxon>
        <taxon>Myomorpha</taxon>
        <taxon>Muroidea</taxon>
        <taxon>Cricetidae</taxon>
        <taxon>Cricetinae</taxon>
        <taxon>Cricetulus</taxon>
    </lineage>
</organism>
<evidence type="ECO:0000313" key="3">
    <source>
        <dbReference type="EMBL" id="ERE83543.1"/>
    </source>
</evidence>
<dbReference type="GO" id="GO:0016747">
    <property type="term" value="F:acyltransferase activity, transferring groups other than amino-acyl groups"/>
    <property type="evidence" value="ECO:0007669"/>
    <property type="project" value="InterPro"/>
</dbReference>